<dbReference type="CDD" id="cd01066">
    <property type="entry name" value="APP_MetAP"/>
    <property type="match status" value="1"/>
</dbReference>
<dbReference type="PANTHER" id="PTHR46112:SF2">
    <property type="entry name" value="XAA-PRO AMINOPEPTIDASE P-RELATED"/>
    <property type="match status" value="1"/>
</dbReference>
<evidence type="ECO:0000256" key="1">
    <source>
        <dbReference type="SAM" id="Coils"/>
    </source>
</evidence>
<dbReference type="InterPro" id="IPR000994">
    <property type="entry name" value="Pept_M24"/>
</dbReference>
<dbReference type="InterPro" id="IPR000587">
    <property type="entry name" value="Creatinase_N"/>
</dbReference>
<dbReference type="Gene3D" id="3.40.350.10">
    <property type="entry name" value="Creatinase/prolidase N-terminal domain"/>
    <property type="match status" value="1"/>
</dbReference>
<dbReference type="AlphaFoldDB" id="A0A1M6CKT4"/>
<evidence type="ECO:0000259" key="2">
    <source>
        <dbReference type="Pfam" id="PF00557"/>
    </source>
</evidence>
<evidence type="ECO:0000313" key="4">
    <source>
        <dbReference type="EMBL" id="SHI61616.1"/>
    </source>
</evidence>
<dbReference type="STRING" id="1122189.SAMN02745165_00561"/>
<protein>
    <submittedName>
        <fullName evidence="4">Creatinase/Prolidase N-terminal domain-containing protein</fullName>
    </submittedName>
</protein>
<feature type="domain" description="Creatinase N-terminal" evidence="3">
    <location>
        <begin position="12"/>
        <end position="137"/>
    </location>
</feature>
<dbReference type="SUPFAM" id="SSF55920">
    <property type="entry name" value="Creatinase/aminopeptidase"/>
    <property type="match status" value="1"/>
</dbReference>
<dbReference type="RefSeq" id="WP_072905290.1">
    <property type="nucleotide sequence ID" value="NZ_FQZT01000001.1"/>
</dbReference>
<dbReference type="Pfam" id="PF00557">
    <property type="entry name" value="Peptidase_M24"/>
    <property type="match status" value="1"/>
</dbReference>
<dbReference type="Pfam" id="PF01321">
    <property type="entry name" value="Creatinase_N"/>
    <property type="match status" value="1"/>
</dbReference>
<name>A0A1M6CKT4_MALRU</name>
<dbReference type="Gene3D" id="3.90.230.10">
    <property type="entry name" value="Creatinase/methionine aminopeptidase superfamily"/>
    <property type="match status" value="1"/>
</dbReference>
<keyword evidence="1" id="KW-0175">Coiled coil</keyword>
<gene>
    <name evidence="4" type="ORF">SAMN02745165_00561</name>
</gene>
<dbReference type="Proteomes" id="UP000184171">
    <property type="component" value="Unassembled WGS sequence"/>
</dbReference>
<accession>A0A1M6CKT4</accession>
<dbReference type="OrthoDB" id="9806388at2"/>
<dbReference type="InterPro" id="IPR036005">
    <property type="entry name" value="Creatinase/aminopeptidase-like"/>
</dbReference>
<feature type="domain" description="Peptidase M24" evidence="2">
    <location>
        <begin position="145"/>
        <end position="378"/>
    </location>
</feature>
<dbReference type="SUPFAM" id="SSF53092">
    <property type="entry name" value="Creatinase/prolidase N-terminal domain"/>
    <property type="match status" value="1"/>
</dbReference>
<dbReference type="InterPro" id="IPR050659">
    <property type="entry name" value="Peptidase_M24B"/>
</dbReference>
<sequence length="396" mass="43846">MRFTPATELTTRYKSLQKRLQQHQLDAALLVQNSDLFYFTGSVQQGFYYLPAEGEPVYLVRKDFGRARMECGLQHVLPLASSKQLFAILREQGIALPQKIAMELDVLPVRQYKHYQKLLAPADIVDASPLVREVRAIKSDYEISIMKDCALIMDKVFQRAKDVIAVGRTDWEVLAELEQYAKGEGHQGLIRFRGFNGEAGFGHLFSGSDGAVPTYSDTPLGGLGPNPAVGQGASYKKIAAGEPIILDLVIAYEGYMVDQTRTFSIGKLPDQLSEAYMAMLKVQEKMSEVAKPGVAWGTVYQQCLQLATDMGYKDHFMGASGAQVSFIGHGIGIELDECPFIARGFDQHPLEENMTFAFEPKVVFPGLGALGVENSWRVAAEGVKRLTYSDETLLEL</sequence>
<feature type="coiled-coil region" evidence="1">
    <location>
        <begin position="6"/>
        <end position="33"/>
    </location>
</feature>
<evidence type="ECO:0000313" key="5">
    <source>
        <dbReference type="Proteomes" id="UP000184171"/>
    </source>
</evidence>
<dbReference type="InterPro" id="IPR029149">
    <property type="entry name" value="Creatin/AminoP/Spt16_N"/>
</dbReference>
<organism evidence="4 5">
    <name type="scientific">Malonomonas rubra DSM 5091</name>
    <dbReference type="NCBI Taxonomy" id="1122189"/>
    <lineage>
        <taxon>Bacteria</taxon>
        <taxon>Pseudomonadati</taxon>
        <taxon>Thermodesulfobacteriota</taxon>
        <taxon>Desulfuromonadia</taxon>
        <taxon>Desulfuromonadales</taxon>
        <taxon>Geopsychrobacteraceae</taxon>
        <taxon>Malonomonas</taxon>
    </lineage>
</organism>
<reference evidence="4 5" key="1">
    <citation type="submission" date="2016-11" db="EMBL/GenBank/DDBJ databases">
        <authorList>
            <person name="Jaros S."/>
            <person name="Januszkiewicz K."/>
            <person name="Wedrychowicz H."/>
        </authorList>
    </citation>
    <scope>NUCLEOTIDE SEQUENCE [LARGE SCALE GENOMIC DNA]</scope>
    <source>
        <strain evidence="4 5">DSM 5091</strain>
    </source>
</reference>
<keyword evidence="5" id="KW-1185">Reference proteome</keyword>
<dbReference type="PANTHER" id="PTHR46112">
    <property type="entry name" value="AMINOPEPTIDASE"/>
    <property type="match status" value="1"/>
</dbReference>
<dbReference type="EMBL" id="FQZT01000001">
    <property type="protein sequence ID" value="SHI61616.1"/>
    <property type="molecule type" value="Genomic_DNA"/>
</dbReference>
<evidence type="ECO:0000259" key="3">
    <source>
        <dbReference type="Pfam" id="PF01321"/>
    </source>
</evidence>
<proteinExistence type="predicted"/>